<sequence length="158" mass="17208">MTLLRTLFVLLLLALGGCSSAPEPQTPAPEPARAAPGIPRDSLLALFREWQGTPYRLGGSDRRGMDCSALVQLAYQSTQALALPRTVAEQARLGRPVPLAEVVPGDLLFFKTGRRQQHVAIALGERRFLHVSTSQGVIISTLDNPFWATALLQARRLL</sequence>
<evidence type="ECO:0000256" key="1">
    <source>
        <dbReference type="ARBA" id="ARBA00004635"/>
    </source>
</evidence>
<evidence type="ECO:0000256" key="5">
    <source>
        <dbReference type="ARBA" id="ARBA00022801"/>
    </source>
</evidence>
<keyword evidence="9" id="KW-0449">Lipoprotein</keyword>
<evidence type="ECO:0000256" key="7">
    <source>
        <dbReference type="ARBA" id="ARBA00023136"/>
    </source>
</evidence>
<proteinExistence type="inferred from homology"/>
<dbReference type="Pfam" id="PF00877">
    <property type="entry name" value="NLPC_P60"/>
    <property type="match status" value="1"/>
</dbReference>
<dbReference type="RefSeq" id="WP_207380576.1">
    <property type="nucleotide sequence ID" value="NZ_CP071502.1"/>
</dbReference>
<keyword evidence="3" id="KW-0645">Protease</keyword>
<evidence type="ECO:0000256" key="8">
    <source>
        <dbReference type="ARBA" id="ARBA00023139"/>
    </source>
</evidence>
<feature type="chain" id="PRO_5046169808" evidence="10">
    <location>
        <begin position="22"/>
        <end position="158"/>
    </location>
</feature>
<dbReference type="EMBL" id="CP071502">
    <property type="protein sequence ID" value="QSX37338.1"/>
    <property type="molecule type" value="Genomic_DNA"/>
</dbReference>
<evidence type="ECO:0000256" key="10">
    <source>
        <dbReference type="SAM" id="SignalP"/>
    </source>
</evidence>
<keyword evidence="8" id="KW-0564">Palmitate</keyword>
<dbReference type="PANTHER" id="PTHR47360:SF3">
    <property type="entry name" value="MUREIN DD-ENDOPEPTIDASE MEPS_MUREIN LD-CARBOXYPEPTIDASE"/>
    <property type="match status" value="1"/>
</dbReference>
<dbReference type="InterPro" id="IPR052062">
    <property type="entry name" value="Murein_DD/LD_carboxypeptidase"/>
</dbReference>
<reference evidence="12 13" key="1">
    <citation type="submission" date="2021-03" db="EMBL/GenBank/DDBJ databases">
        <title>Novel species identification of genus Shewanella.</title>
        <authorList>
            <person name="Liu G."/>
            <person name="Zhang Q."/>
        </authorList>
    </citation>
    <scope>NUCLEOTIDE SEQUENCE [LARGE SCALE GENOMIC DNA]</scope>
    <source>
        <strain evidence="12 13">FJAT-52962</strain>
    </source>
</reference>
<name>A0ABX7R0P5_9GAMM</name>
<accession>A0ABX7R0P5</accession>
<evidence type="ECO:0000256" key="4">
    <source>
        <dbReference type="ARBA" id="ARBA00022729"/>
    </source>
</evidence>
<dbReference type="InterPro" id="IPR000064">
    <property type="entry name" value="NLP_P60_dom"/>
</dbReference>
<evidence type="ECO:0000313" key="13">
    <source>
        <dbReference type="Proteomes" id="UP000663207"/>
    </source>
</evidence>
<dbReference type="PANTHER" id="PTHR47360">
    <property type="entry name" value="MUREIN DD-ENDOPEPTIDASE MEPS/MUREIN LD-CARBOXYPEPTIDASE"/>
    <property type="match status" value="1"/>
</dbReference>
<dbReference type="Gene3D" id="3.90.1720.10">
    <property type="entry name" value="endopeptidase domain like (from Nostoc punctiforme)"/>
    <property type="match status" value="1"/>
</dbReference>
<keyword evidence="4 10" id="KW-0732">Signal</keyword>
<evidence type="ECO:0000259" key="11">
    <source>
        <dbReference type="PROSITE" id="PS51935"/>
    </source>
</evidence>
<gene>
    <name evidence="12" type="ORF">JYB85_00300</name>
</gene>
<comment type="similarity">
    <text evidence="2">Belongs to the peptidase C40 family.</text>
</comment>
<evidence type="ECO:0000256" key="6">
    <source>
        <dbReference type="ARBA" id="ARBA00022807"/>
    </source>
</evidence>
<keyword evidence="7" id="KW-0472">Membrane</keyword>
<feature type="domain" description="NlpC/P60" evidence="11">
    <location>
        <begin position="37"/>
        <end position="158"/>
    </location>
</feature>
<dbReference type="SUPFAM" id="SSF54001">
    <property type="entry name" value="Cysteine proteinases"/>
    <property type="match status" value="1"/>
</dbReference>
<keyword evidence="13" id="KW-1185">Reference proteome</keyword>
<evidence type="ECO:0000313" key="12">
    <source>
        <dbReference type="EMBL" id="QSX37338.1"/>
    </source>
</evidence>
<evidence type="ECO:0000256" key="9">
    <source>
        <dbReference type="ARBA" id="ARBA00023288"/>
    </source>
</evidence>
<dbReference type="PROSITE" id="PS51935">
    <property type="entry name" value="NLPC_P60"/>
    <property type="match status" value="1"/>
</dbReference>
<organism evidence="12 13">
    <name type="scientific">Shewanella sedimentimangrovi</name>
    <dbReference type="NCBI Taxonomy" id="2814293"/>
    <lineage>
        <taxon>Bacteria</taxon>
        <taxon>Pseudomonadati</taxon>
        <taxon>Pseudomonadota</taxon>
        <taxon>Gammaproteobacteria</taxon>
        <taxon>Alteromonadales</taxon>
        <taxon>Shewanellaceae</taxon>
        <taxon>Shewanella</taxon>
    </lineage>
</organism>
<dbReference type="Proteomes" id="UP000663207">
    <property type="component" value="Chromosome"/>
</dbReference>
<comment type="subcellular location">
    <subcellularLocation>
        <location evidence="1">Membrane</location>
        <topology evidence="1">Lipid-anchor</topology>
    </subcellularLocation>
</comment>
<keyword evidence="5" id="KW-0378">Hydrolase</keyword>
<keyword evidence="6" id="KW-0788">Thiol protease</keyword>
<dbReference type="PROSITE" id="PS51257">
    <property type="entry name" value="PROKAR_LIPOPROTEIN"/>
    <property type="match status" value="1"/>
</dbReference>
<protein>
    <submittedName>
        <fullName evidence="12">C40 family peptidase</fullName>
    </submittedName>
</protein>
<evidence type="ECO:0000256" key="2">
    <source>
        <dbReference type="ARBA" id="ARBA00007074"/>
    </source>
</evidence>
<evidence type="ECO:0000256" key="3">
    <source>
        <dbReference type="ARBA" id="ARBA00022670"/>
    </source>
</evidence>
<feature type="signal peptide" evidence="10">
    <location>
        <begin position="1"/>
        <end position="21"/>
    </location>
</feature>
<dbReference type="InterPro" id="IPR038765">
    <property type="entry name" value="Papain-like_cys_pep_sf"/>
</dbReference>